<dbReference type="Proteomes" id="UP001232156">
    <property type="component" value="Unassembled WGS sequence"/>
</dbReference>
<keyword evidence="4 6" id="KW-1133">Transmembrane helix</keyword>
<evidence type="ECO:0000259" key="7">
    <source>
        <dbReference type="Pfam" id="PF02687"/>
    </source>
</evidence>
<name>A0ABU1D6A9_9BURK</name>
<dbReference type="EMBL" id="JAUZQE010000015">
    <property type="protein sequence ID" value="MDR4125966.1"/>
    <property type="molecule type" value="Genomic_DNA"/>
</dbReference>
<comment type="subcellular location">
    <subcellularLocation>
        <location evidence="1">Cell membrane</location>
        <topology evidence="1">Multi-pass membrane protein</topology>
    </subcellularLocation>
</comment>
<feature type="transmembrane region" description="Helical" evidence="6">
    <location>
        <begin position="303"/>
        <end position="336"/>
    </location>
</feature>
<comment type="caution">
    <text evidence="8">The sequence shown here is derived from an EMBL/GenBank/DDBJ whole genome shotgun (WGS) entry which is preliminary data.</text>
</comment>
<evidence type="ECO:0000256" key="2">
    <source>
        <dbReference type="ARBA" id="ARBA00022475"/>
    </source>
</evidence>
<feature type="transmembrane region" description="Helical" evidence="6">
    <location>
        <begin position="474"/>
        <end position="495"/>
    </location>
</feature>
<feature type="transmembrane region" description="Helical" evidence="6">
    <location>
        <begin position="424"/>
        <end position="446"/>
    </location>
</feature>
<dbReference type="Pfam" id="PF02687">
    <property type="entry name" value="FtsX"/>
    <property type="match status" value="2"/>
</dbReference>
<feature type="domain" description="ABC3 transporter permease C-terminal" evidence="7">
    <location>
        <begin position="264"/>
        <end position="339"/>
    </location>
</feature>
<evidence type="ECO:0000256" key="3">
    <source>
        <dbReference type="ARBA" id="ARBA00022692"/>
    </source>
</evidence>
<sequence>MIRASAQSFRLGVQAFLRDWRAGELRLLLLALMVAVAAMTSVGFLADRAGQVLERDAAQMLGGDLVVRSPNPLPDDFHDEAARLGLAVGHAVQFPSMAMYGDSGTLVSLKAVDDAYPLRGALQVSHAADQPAQTVSGGPAPGTTWVDDALLGALGATVGDRLEVGALALEVTAIIRHEPDRGTQFVNLAPRLLMHRSDLDASGLLGPGSRVHHYMLVAGEPAGVRAFQHWLEPRLQRGQRLSTLEDSRPEVTRVLERAERFLVLVALMAVLVAAIAVGLAARQYTRRHTDGIAILRCLGAPRGVLLGMLWVEFALVALVGSTAGIALGFAAHYGLVDMLSGWLETPLPAPSVLPAIQGWVSGSLLLLGFALPPLAALRHVPPGRVLRRDSAAGGVRRSWPAYAVATVAFLLLIASTTGDLATSLTLVAGFAAAFLVFAVAGLALLWGLRRLRGGEGGALAWRFALTGMARRRSLTVVQLCSLALGLMLLLLLGILRGDLLRSWQQSLPPDAPNTFLINVQPDQRNAVRVMIAEAGLPRPDLHPLVRARLVAINDRPVHPDDYTEERAQRLADREFNLSVAEQLPASNVIVAGRWLDPGASEMSLEEGVAQSLRVSVGDVLRFDVAGRQVDVTVSGLRKVRWDSFEVNFFALLSPAALPDAAASYLTSLHIPPAGEALKHRIVQAWPNITVFDIGVIVAQVRQMLERTVVAVQLLFGFTVFAGVLVLAAALHATRDERMHEVAVMRALGARADLLRAALFRELVLCGALAGVLAAAASVSLAWVLADRVLQVELVSVWWPWPAGIVAGVAAALLAGRFALAGVLRVSPLTTLREVA</sequence>
<gene>
    <name evidence="8" type="ORF">Q8947_08210</name>
</gene>
<evidence type="ECO:0000313" key="8">
    <source>
        <dbReference type="EMBL" id="MDR4125966.1"/>
    </source>
</evidence>
<feature type="transmembrane region" description="Helical" evidence="6">
    <location>
        <begin position="797"/>
        <end position="819"/>
    </location>
</feature>
<feature type="transmembrane region" description="Helical" evidence="6">
    <location>
        <begin position="27"/>
        <end position="46"/>
    </location>
</feature>
<keyword evidence="9" id="KW-1185">Reference proteome</keyword>
<dbReference type="InterPro" id="IPR003838">
    <property type="entry name" value="ABC3_permease_C"/>
</dbReference>
<feature type="transmembrane region" description="Helical" evidence="6">
    <location>
        <begin position="261"/>
        <end position="282"/>
    </location>
</feature>
<keyword evidence="5 6" id="KW-0472">Membrane</keyword>
<feature type="transmembrane region" description="Helical" evidence="6">
    <location>
        <begin position="398"/>
        <end position="418"/>
    </location>
</feature>
<protein>
    <submittedName>
        <fullName evidence="8">FtsX-like permease family protein</fullName>
    </submittedName>
</protein>
<keyword evidence="3 6" id="KW-0812">Transmembrane</keyword>
<feature type="transmembrane region" description="Helical" evidence="6">
    <location>
        <begin position="356"/>
        <end position="377"/>
    </location>
</feature>
<evidence type="ECO:0000256" key="4">
    <source>
        <dbReference type="ARBA" id="ARBA00022989"/>
    </source>
</evidence>
<evidence type="ECO:0000256" key="6">
    <source>
        <dbReference type="SAM" id="Phobius"/>
    </source>
</evidence>
<reference evidence="8 9" key="1">
    <citation type="submission" date="2023-08" db="EMBL/GenBank/DDBJ databases">
        <title>Alcaligenaceae gen. nov., a novel taxon isolated from the sludge of Yixing Pesticide Factory.</title>
        <authorList>
            <person name="Ruan L."/>
        </authorList>
    </citation>
    <scope>NUCLEOTIDE SEQUENCE [LARGE SCALE GENOMIC DNA]</scope>
    <source>
        <strain evidence="8 9">LG-2</strain>
    </source>
</reference>
<dbReference type="RefSeq" id="WP_165278215.1">
    <property type="nucleotide sequence ID" value="NZ_JAUZQE010000015.1"/>
</dbReference>
<feature type="domain" description="ABC3 transporter permease C-terminal" evidence="7">
    <location>
        <begin position="714"/>
        <end position="826"/>
    </location>
</feature>
<dbReference type="PANTHER" id="PTHR30287">
    <property type="entry name" value="MEMBRANE COMPONENT OF PREDICTED ABC SUPERFAMILY METABOLITE UPTAKE TRANSPORTER"/>
    <property type="match status" value="1"/>
</dbReference>
<accession>A0ABU1D6A9</accession>
<evidence type="ECO:0000256" key="1">
    <source>
        <dbReference type="ARBA" id="ARBA00004651"/>
    </source>
</evidence>
<keyword evidence="2" id="KW-1003">Cell membrane</keyword>
<dbReference type="InterPro" id="IPR038766">
    <property type="entry name" value="Membrane_comp_ABC_pdt"/>
</dbReference>
<proteinExistence type="predicted"/>
<organism evidence="8 9">
    <name type="scientific">Yanghanlia caeni</name>
    <dbReference type="NCBI Taxonomy" id="3064283"/>
    <lineage>
        <taxon>Bacteria</taxon>
        <taxon>Pseudomonadati</taxon>
        <taxon>Pseudomonadota</taxon>
        <taxon>Betaproteobacteria</taxon>
        <taxon>Burkholderiales</taxon>
        <taxon>Alcaligenaceae</taxon>
        <taxon>Yanghanlia</taxon>
    </lineage>
</organism>
<evidence type="ECO:0000256" key="5">
    <source>
        <dbReference type="ARBA" id="ARBA00023136"/>
    </source>
</evidence>
<feature type="transmembrane region" description="Helical" evidence="6">
    <location>
        <begin position="709"/>
        <end position="730"/>
    </location>
</feature>
<feature type="transmembrane region" description="Helical" evidence="6">
    <location>
        <begin position="762"/>
        <end position="785"/>
    </location>
</feature>
<evidence type="ECO:0000313" key="9">
    <source>
        <dbReference type="Proteomes" id="UP001232156"/>
    </source>
</evidence>
<dbReference type="PANTHER" id="PTHR30287:SF1">
    <property type="entry name" value="INNER MEMBRANE PROTEIN"/>
    <property type="match status" value="1"/>
</dbReference>